<feature type="coiled-coil region" evidence="1">
    <location>
        <begin position="189"/>
        <end position="672"/>
    </location>
</feature>
<evidence type="ECO:0000313" key="3">
    <source>
        <dbReference type="Proteomes" id="UP000028828"/>
    </source>
</evidence>
<dbReference type="OrthoDB" id="428260at2759"/>
<name>A0A086KEM9_TOXGO</name>
<proteinExistence type="predicted"/>
<accession>A0A086KEM9</accession>
<dbReference type="AlphaFoldDB" id="A0A086KEM9"/>
<comment type="caution">
    <text evidence="2">The sequence shown here is derived from an EMBL/GenBank/DDBJ whole genome shotgun (WGS) entry which is preliminary data.</text>
</comment>
<sequence length="717" mass="82179">MFSHTVDIKRPEQKWTPLQLLPAVGKSDHPELMQHLARLRQEIADLRDYSERVTKELRALQLKQDSDLPRTAAERPIDTNTAPEVFHIEAEKSVRGVERFNDIPLPAWTLDMQLMCPLISAYDTRLKDQQALLDRRETDVKALAENVMTLTKENEALRNDVRSKASQLQALFAGDGEGNSDGKPGGKSIVALLHEKDELEELHNVTKEQNEVLLKQNHLMKCHVEQCEQTMELLRSQVVEAEEQEAAASETLRHNKALEQLLNEAKIQLEELLEERDSLQASKEHQERELSTLRSKCSQLEDQTAMLQQQLNKERQIAQEAEEASKSREAEKQLQVQALENQLTDMQDNFVQLSHENEDADRETQKAREIIDYLEEKASALEQENEQVKNSLSELNQKYQELAIEKEKLSASAKVVKNQLDKIREQHASELVLQRSLMDDRFEGATNQLQQQVEQLRQRTQDLATSNSDLTLRTEAAERRCKISDAAATQAQQELRSASRSHQALVQQLQQTKISLEKERDKLREEVDALKVTTADTVSAAVNEKQRLEQELVQVRSALASEEQVKRHAQSSLDALKERITELNGRNASIEDELLGIRRKHEKEIDEVKRQYSEQLSLAEGKLRTLAQESQAKEQQAIQLMKEEEELRQKMQREYDNERNTLESKISKLRSANSLLRSKMLELFQSLELPPSKDYVLGMTSFDNGSVRSSCITESLS</sequence>
<organism evidence="2 3">
    <name type="scientific">Toxoplasma gondii p89</name>
    <dbReference type="NCBI Taxonomy" id="943119"/>
    <lineage>
        <taxon>Eukaryota</taxon>
        <taxon>Sar</taxon>
        <taxon>Alveolata</taxon>
        <taxon>Apicomplexa</taxon>
        <taxon>Conoidasida</taxon>
        <taxon>Coccidia</taxon>
        <taxon>Eucoccidiorida</taxon>
        <taxon>Eimeriorina</taxon>
        <taxon>Sarcocystidae</taxon>
        <taxon>Toxoplasma</taxon>
    </lineage>
</organism>
<dbReference type="VEuPathDB" id="ToxoDB:TGP89_225570"/>
<dbReference type="Proteomes" id="UP000028828">
    <property type="component" value="Unassembled WGS sequence"/>
</dbReference>
<feature type="coiled-coil region" evidence="1">
    <location>
        <begin position="126"/>
        <end position="160"/>
    </location>
</feature>
<evidence type="ECO:0000313" key="2">
    <source>
        <dbReference type="EMBL" id="KFG42847.1"/>
    </source>
</evidence>
<keyword evidence="1" id="KW-0175">Coiled coil</keyword>
<protein>
    <submittedName>
        <fullName evidence="2">Putative myosin heavy chain</fullName>
    </submittedName>
</protein>
<dbReference type="EMBL" id="AEYI02000986">
    <property type="protein sequence ID" value="KFG42847.1"/>
    <property type="molecule type" value="Genomic_DNA"/>
</dbReference>
<evidence type="ECO:0000256" key="1">
    <source>
        <dbReference type="SAM" id="Coils"/>
    </source>
</evidence>
<reference evidence="2 3" key="1">
    <citation type="submission" date="2014-03" db="EMBL/GenBank/DDBJ databases">
        <authorList>
            <person name="Sibley D."/>
            <person name="Venepally P."/>
            <person name="Karamycheva S."/>
            <person name="Hadjithomas M."/>
            <person name="Khan A."/>
            <person name="Brunk B."/>
            <person name="Roos D."/>
            <person name="Caler E."/>
            <person name="Lorenzi H."/>
        </authorList>
    </citation>
    <scope>NUCLEOTIDE SEQUENCE [LARGE SCALE GENOMIC DNA]</scope>
    <source>
        <strain evidence="3">p89</strain>
    </source>
</reference>
<gene>
    <name evidence="2" type="ORF">TGP89_225570</name>
</gene>